<reference evidence="4 5" key="1">
    <citation type="submission" date="2024-02" db="EMBL/GenBank/DDBJ databases">
        <title>First draft genome assembly of two strains of Seiridium cardinale.</title>
        <authorList>
            <person name="Emiliani G."/>
            <person name="Scali E."/>
        </authorList>
    </citation>
    <scope>NUCLEOTIDE SEQUENCE [LARGE SCALE GENOMIC DNA]</scope>
    <source>
        <strain evidence="4 5">BM-138-000479</strain>
    </source>
</reference>
<organism evidence="4 5">
    <name type="scientific">Seiridium cardinale</name>
    <dbReference type="NCBI Taxonomy" id="138064"/>
    <lineage>
        <taxon>Eukaryota</taxon>
        <taxon>Fungi</taxon>
        <taxon>Dikarya</taxon>
        <taxon>Ascomycota</taxon>
        <taxon>Pezizomycotina</taxon>
        <taxon>Sordariomycetes</taxon>
        <taxon>Xylariomycetidae</taxon>
        <taxon>Amphisphaeriales</taxon>
        <taxon>Sporocadaceae</taxon>
        <taxon>Seiridium</taxon>
    </lineage>
</organism>
<dbReference type="Pfam" id="PF00561">
    <property type="entry name" value="Abhydrolase_1"/>
    <property type="match status" value="1"/>
</dbReference>
<dbReference type="SUPFAM" id="SSF53474">
    <property type="entry name" value="alpha/beta-Hydrolases"/>
    <property type="match status" value="1"/>
</dbReference>
<feature type="domain" description="AB hydrolase-1" evidence="3">
    <location>
        <begin position="73"/>
        <end position="219"/>
    </location>
</feature>
<proteinExistence type="inferred from homology"/>
<evidence type="ECO:0000259" key="3">
    <source>
        <dbReference type="Pfam" id="PF00561"/>
    </source>
</evidence>
<keyword evidence="2 4" id="KW-0378">Hydrolase</keyword>
<accession>A0ABR2XJ86</accession>
<evidence type="ECO:0000256" key="2">
    <source>
        <dbReference type="ARBA" id="ARBA00022801"/>
    </source>
</evidence>
<comment type="similarity">
    <text evidence="1">Belongs to the peptidase S33 family.</text>
</comment>
<evidence type="ECO:0000256" key="1">
    <source>
        <dbReference type="ARBA" id="ARBA00010088"/>
    </source>
</evidence>
<dbReference type="InterPro" id="IPR051601">
    <property type="entry name" value="Serine_prot/Carboxylest_S33"/>
</dbReference>
<comment type="caution">
    <text evidence="4">The sequence shown here is derived from an EMBL/GenBank/DDBJ whole genome shotgun (WGS) entry which is preliminary data.</text>
</comment>
<dbReference type="PANTHER" id="PTHR43248:SF2">
    <property type="entry name" value="PROLYL AMINOPEPTIDASE"/>
    <property type="match status" value="1"/>
</dbReference>
<dbReference type="GO" id="GO:0016787">
    <property type="term" value="F:hydrolase activity"/>
    <property type="evidence" value="ECO:0007669"/>
    <property type="project" value="UniProtKB-KW"/>
</dbReference>
<gene>
    <name evidence="4" type="ORF">SCAR479_09656</name>
</gene>
<evidence type="ECO:0000313" key="4">
    <source>
        <dbReference type="EMBL" id="KAK9773710.1"/>
    </source>
</evidence>
<protein>
    <submittedName>
        <fullName evidence="4">Alpha/Beta hydrolase protein</fullName>
    </submittedName>
</protein>
<keyword evidence="5" id="KW-1185">Reference proteome</keyword>
<evidence type="ECO:0000313" key="5">
    <source>
        <dbReference type="Proteomes" id="UP001465668"/>
    </source>
</evidence>
<dbReference type="PANTHER" id="PTHR43248">
    <property type="entry name" value="2-SUCCINYL-6-HYDROXY-2,4-CYCLOHEXADIENE-1-CARBOXYLATE SYNTHASE"/>
    <property type="match status" value="1"/>
</dbReference>
<dbReference type="InterPro" id="IPR029058">
    <property type="entry name" value="AB_hydrolase_fold"/>
</dbReference>
<dbReference type="EMBL" id="JARVKM010000048">
    <property type="protein sequence ID" value="KAK9773710.1"/>
    <property type="molecule type" value="Genomic_DNA"/>
</dbReference>
<sequence length="473" mass="53640">MVWSTFARLVSKSRPHVVPGKLLVTELWFEVPLDYSKPAGKKIKLFGRTVSRYERPIVEPSAGERAKASQKPFLVYLQGGPGFGNPQPQDSTLSSHMLDRGYELLLLDYRGTGFSSTITAETLRLVGGTQEQADYLKHFRADNIVRDYESVRKYLTKDYPPEKQKWSIFGQSFGGMTSLTYLSFHPDGLRESYITGGLVALDKDAEETYQSTFRKVIGKNQLYYEKFPGDIADVKVIAAKIRELGGNDGIPLPAGGRLTVPLLLTLGINFGKYHGLDTVHNHILKLKGDIDQFGFFTRATLNDLQQTLGWDDAPIYTVLHEPIWCYRPGVASNWAAERVGKGLENFQWLKSDWRGPQSLKDDEPLYFSGEMVYPFFFDTSDELNQMKDVAHILAKYDQWPAIYDEAQLKKNTVPVYAAIYEDMYVYPEDSRKTASIIKGCKTWESSVHFHGALRSHPSDVFGELLRLRDDTIN</sequence>
<dbReference type="InterPro" id="IPR000073">
    <property type="entry name" value="AB_hydrolase_1"/>
</dbReference>
<dbReference type="PRINTS" id="PR00793">
    <property type="entry name" value="PROAMNOPTASE"/>
</dbReference>
<dbReference type="InterPro" id="IPR002410">
    <property type="entry name" value="Peptidase_S33"/>
</dbReference>
<dbReference type="Gene3D" id="3.40.50.1820">
    <property type="entry name" value="alpha/beta hydrolase"/>
    <property type="match status" value="1"/>
</dbReference>
<dbReference type="Proteomes" id="UP001465668">
    <property type="component" value="Unassembled WGS sequence"/>
</dbReference>
<name>A0ABR2XJ86_9PEZI</name>